<evidence type="ECO:0000256" key="3">
    <source>
        <dbReference type="ARBA" id="ARBA00022475"/>
    </source>
</evidence>
<dbReference type="PANTHER" id="PTHR43386">
    <property type="entry name" value="OLIGOPEPTIDE TRANSPORT SYSTEM PERMEASE PROTEIN APPC"/>
    <property type="match status" value="1"/>
</dbReference>
<protein>
    <submittedName>
        <fullName evidence="9">Putative ABC transporter permease protein</fullName>
    </submittedName>
</protein>
<evidence type="ECO:0000256" key="7">
    <source>
        <dbReference type="RuleBase" id="RU363032"/>
    </source>
</evidence>
<dbReference type="EMBL" id="BAWF01000009">
    <property type="protein sequence ID" value="GAF43678.1"/>
    <property type="molecule type" value="Genomic_DNA"/>
</dbReference>
<dbReference type="OrthoDB" id="6637947at2"/>
<feature type="transmembrane region" description="Helical" evidence="7">
    <location>
        <begin position="90"/>
        <end position="115"/>
    </location>
</feature>
<feature type="transmembrane region" description="Helical" evidence="7">
    <location>
        <begin position="135"/>
        <end position="159"/>
    </location>
</feature>
<dbReference type="PANTHER" id="PTHR43386:SF25">
    <property type="entry name" value="PEPTIDE ABC TRANSPORTER PERMEASE PROTEIN"/>
    <property type="match status" value="1"/>
</dbReference>
<evidence type="ECO:0000256" key="6">
    <source>
        <dbReference type="ARBA" id="ARBA00023136"/>
    </source>
</evidence>
<proteinExistence type="inferred from homology"/>
<keyword evidence="5 7" id="KW-1133">Transmembrane helix</keyword>
<feature type="transmembrane region" description="Helical" evidence="7">
    <location>
        <begin position="255"/>
        <end position="275"/>
    </location>
</feature>
<keyword evidence="2 7" id="KW-0813">Transport</keyword>
<sequence length="287" mass="30232">MTADLTASTSATWPARLVRPQMGWVTLIAGLLFAAVLLMAALGGLIAPHDAAAQDLLRGATGPSAGHILGTDELGRDIFSRLIVGARTAVLGPLVIAVATTTLSTVLGLLAGYLGGWTDGVVGRLTDIVYALPPLLVAIVVVGILGGGLPLGVLVLVVLNIPAGYRSMRAATLEQRSLPYIETAKVLGEPKWRIMWHHVLPNVRPILYTTFFLSFTYGFVDLSTLSFLGLGVSPGTPDWGRMAAESRVLIFQNPWAVIAPLAMIVIAAVSANLVGQGLDRRTAGRNR</sequence>
<dbReference type="PROSITE" id="PS50928">
    <property type="entry name" value="ABC_TM1"/>
    <property type="match status" value="1"/>
</dbReference>
<dbReference type="Gene3D" id="1.10.3720.10">
    <property type="entry name" value="MetI-like"/>
    <property type="match status" value="1"/>
</dbReference>
<feature type="transmembrane region" description="Helical" evidence="7">
    <location>
        <begin position="206"/>
        <end position="232"/>
    </location>
</feature>
<keyword evidence="4 7" id="KW-0812">Transmembrane</keyword>
<comment type="similarity">
    <text evidence="7">Belongs to the binding-protein-dependent transport system permease family.</text>
</comment>
<comment type="subcellular location">
    <subcellularLocation>
        <location evidence="1 7">Cell membrane</location>
        <topology evidence="1 7">Multi-pass membrane protein</topology>
    </subcellularLocation>
</comment>
<evidence type="ECO:0000313" key="9">
    <source>
        <dbReference type="EMBL" id="GAF43678.1"/>
    </source>
</evidence>
<feature type="transmembrane region" description="Helical" evidence="7">
    <location>
        <begin position="22"/>
        <end position="47"/>
    </location>
</feature>
<keyword evidence="6 7" id="KW-0472">Membrane</keyword>
<gene>
    <name evidence="9" type="ORF">RW1_009_01020</name>
</gene>
<evidence type="ECO:0000256" key="2">
    <source>
        <dbReference type="ARBA" id="ARBA00022448"/>
    </source>
</evidence>
<keyword evidence="10" id="KW-1185">Reference proteome</keyword>
<dbReference type="Proteomes" id="UP000019491">
    <property type="component" value="Unassembled WGS sequence"/>
</dbReference>
<evidence type="ECO:0000256" key="5">
    <source>
        <dbReference type="ARBA" id="ARBA00022989"/>
    </source>
</evidence>
<evidence type="ECO:0000313" key="10">
    <source>
        <dbReference type="Proteomes" id="UP000019491"/>
    </source>
</evidence>
<dbReference type="InterPro" id="IPR035906">
    <property type="entry name" value="MetI-like_sf"/>
</dbReference>
<dbReference type="GO" id="GO:0005886">
    <property type="term" value="C:plasma membrane"/>
    <property type="evidence" value="ECO:0007669"/>
    <property type="project" value="UniProtKB-SubCell"/>
</dbReference>
<dbReference type="Pfam" id="PF00528">
    <property type="entry name" value="BPD_transp_1"/>
    <property type="match status" value="1"/>
</dbReference>
<evidence type="ECO:0000259" key="8">
    <source>
        <dbReference type="PROSITE" id="PS50928"/>
    </source>
</evidence>
<keyword evidence="3" id="KW-1003">Cell membrane</keyword>
<dbReference type="AlphaFoldDB" id="X0PMI8"/>
<feature type="domain" description="ABC transmembrane type-1" evidence="8">
    <location>
        <begin position="90"/>
        <end position="275"/>
    </location>
</feature>
<evidence type="ECO:0000256" key="1">
    <source>
        <dbReference type="ARBA" id="ARBA00004651"/>
    </source>
</evidence>
<dbReference type="GO" id="GO:0055085">
    <property type="term" value="P:transmembrane transport"/>
    <property type="evidence" value="ECO:0007669"/>
    <property type="project" value="InterPro"/>
</dbReference>
<reference evidence="9 10" key="1">
    <citation type="submission" date="2014-02" db="EMBL/GenBank/DDBJ databases">
        <title>Whole genome shotgun sequence of Rhodococcus wratislaviensis NBRC 100605.</title>
        <authorList>
            <person name="Hosoyama A."/>
            <person name="Tsuchikane K."/>
            <person name="Yoshida I."/>
            <person name="Ohji S."/>
            <person name="Ichikawa N."/>
            <person name="Yamazoe A."/>
            <person name="Fujita N."/>
        </authorList>
    </citation>
    <scope>NUCLEOTIDE SEQUENCE [LARGE SCALE GENOMIC DNA]</scope>
    <source>
        <strain evidence="9 10">NBRC 100605</strain>
    </source>
</reference>
<dbReference type="CDD" id="cd06261">
    <property type="entry name" value="TM_PBP2"/>
    <property type="match status" value="1"/>
</dbReference>
<accession>X0PMI8</accession>
<organism evidence="9 10">
    <name type="scientific">Rhodococcus wratislaviensis NBRC 100605</name>
    <dbReference type="NCBI Taxonomy" id="1219028"/>
    <lineage>
        <taxon>Bacteria</taxon>
        <taxon>Bacillati</taxon>
        <taxon>Actinomycetota</taxon>
        <taxon>Actinomycetes</taxon>
        <taxon>Mycobacteriales</taxon>
        <taxon>Nocardiaceae</taxon>
        <taxon>Rhodococcus</taxon>
    </lineage>
</organism>
<dbReference type="SUPFAM" id="SSF161098">
    <property type="entry name" value="MetI-like"/>
    <property type="match status" value="1"/>
</dbReference>
<evidence type="ECO:0000256" key="4">
    <source>
        <dbReference type="ARBA" id="ARBA00022692"/>
    </source>
</evidence>
<dbReference type="RefSeq" id="WP_081792256.1">
    <property type="nucleotide sequence ID" value="NZ_BAWF01000009.1"/>
</dbReference>
<comment type="caution">
    <text evidence="9">The sequence shown here is derived from an EMBL/GenBank/DDBJ whole genome shotgun (WGS) entry which is preliminary data.</text>
</comment>
<name>X0PMI8_RHOWR</name>
<dbReference type="InterPro" id="IPR000515">
    <property type="entry name" value="MetI-like"/>
</dbReference>
<dbReference type="InterPro" id="IPR050366">
    <property type="entry name" value="BP-dependent_transpt_permease"/>
</dbReference>